<feature type="compositionally biased region" description="Low complexity" evidence="12">
    <location>
        <begin position="560"/>
        <end position="579"/>
    </location>
</feature>
<evidence type="ECO:0000256" key="9">
    <source>
        <dbReference type="ARBA" id="ARBA00023242"/>
    </source>
</evidence>
<evidence type="ECO:0000256" key="6">
    <source>
        <dbReference type="ARBA" id="ARBA00022840"/>
    </source>
</evidence>
<dbReference type="GO" id="GO:0005524">
    <property type="term" value="F:ATP binding"/>
    <property type="evidence" value="ECO:0007669"/>
    <property type="project" value="UniProtKB-KW"/>
</dbReference>
<dbReference type="FunFam" id="3.30.200.20:FF:000327">
    <property type="entry name" value="Cysteine-rich receptor-like protein kinase 10"/>
    <property type="match status" value="1"/>
</dbReference>
<dbReference type="PROSITE" id="PS00108">
    <property type="entry name" value="PROTEIN_KINASE_ST"/>
    <property type="match status" value="1"/>
</dbReference>
<evidence type="ECO:0000256" key="3">
    <source>
        <dbReference type="ARBA" id="ARBA00022737"/>
    </source>
</evidence>
<keyword evidence="2" id="KW-0808">Transferase</keyword>
<dbReference type="SMART" id="SM00526">
    <property type="entry name" value="H15"/>
    <property type="match status" value="1"/>
</dbReference>
<evidence type="ECO:0000259" key="14">
    <source>
        <dbReference type="PROSITE" id="PS51504"/>
    </source>
</evidence>
<dbReference type="GO" id="GO:0004672">
    <property type="term" value="F:protein kinase activity"/>
    <property type="evidence" value="ECO:0007669"/>
    <property type="project" value="InterPro"/>
</dbReference>
<accession>A0A498IB06</accession>
<dbReference type="InterPro" id="IPR005818">
    <property type="entry name" value="Histone_H1/H5_H15"/>
</dbReference>
<dbReference type="Pfam" id="PF07714">
    <property type="entry name" value="PK_Tyr_Ser-Thr"/>
    <property type="match status" value="1"/>
</dbReference>
<keyword evidence="4" id="KW-0547">Nucleotide-binding</keyword>
<keyword evidence="9" id="KW-0539">Nucleus</keyword>
<dbReference type="InterPro" id="IPR008271">
    <property type="entry name" value="Ser/Thr_kinase_AS"/>
</dbReference>
<evidence type="ECO:0000256" key="5">
    <source>
        <dbReference type="ARBA" id="ARBA00022777"/>
    </source>
</evidence>
<dbReference type="Gene3D" id="1.10.510.10">
    <property type="entry name" value="Transferase(Phosphotransferase) domain 1"/>
    <property type="match status" value="1"/>
</dbReference>
<dbReference type="GO" id="GO:0006334">
    <property type="term" value="P:nucleosome assembly"/>
    <property type="evidence" value="ECO:0007669"/>
    <property type="project" value="InterPro"/>
</dbReference>
<dbReference type="GO" id="GO:0000786">
    <property type="term" value="C:nucleosome"/>
    <property type="evidence" value="ECO:0007669"/>
    <property type="project" value="InterPro"/>
</dbReference>
<dbReference type="GO" id="GO:0003677">
    <property type="term" value="F:DNA binding"/>
    <property type="evidence" value="ECO:0007669"/>
    <property type="project" value="UniProtKB-KW"/>
</dbReference>
<dbReference type="FunFam" id="1.10.10.10:FF:000537">
    <property type="entry name" value="HMG-Y-related protein A"/>
    <property type="match status" value="1"/>
</dbReference>
<name>A0A498IB06_MALDO</name>
<dbReference type="InterPro" id="IPR036388">
    <property type="entry name" value="WH-like_DNA-bd_sf"/>
</dbReference>
<dbReference type="PANTHER" id="PTHR47973">
    <property type="entry name" value="CYSTEINE-RICH RECEPTOR-LIKE PROTEIN KINASE 3"/>
    <property type="match status" value="1"/>
</dbReference>
<evidence type="ECO:0000259" key="13">
    <source>
        <dbReference type="PROSITE" id="PS50011"/>
    </source>
</evidence>
<dbReference type="InterPro" id="IPR052059">
    <property type="entry name" value="CR_Ser/Thr_kinase"/>
</dbReference>
<feature type="compositionally biased region" description="Low complexity" evidence="12">
    <location>
        <begin position="359"/>
        <end position="388"/>
    </location>
</feature>
<comment type="subcellular location">
    <subcellularLocation>
        <location evidence="1">Nucleus</location>
        <location evidence="1">Nucleolus</location>
    </subcellularLocation>
</comment>
<dbReference type="InterPro" id="IPR001245">
    <property type="entry name" value="Ser-Thr/Tyr_kinase_cat_dom"/>
</dbReference>
<feature type="compositionally biased region" description="Basic residues" evidence="12">
    <location>
        <begin position="550"/>
        <end position="559"/>
    </location>
</feature>
<keyword evidence="16" id="KW-1185">Reference proteome</keyword>
<reference evidence="15 16" key="1">
    <citation type="submission" date="2018-10" db="EMBL/GenBank/DDBJ databases">
        <title>A high-quality apple genome assembly.</title>
        <authorList>
            <person name="Hu J."/>
        </authorList>
    </citation>
    <scope>NUCLEOTIDE SEQUENCE [LARGE SCALE GENOMIC DNA]</scope>
    <source>
        <strain evidence="16">cv. HFTH1</strain>
        <tissue evidence="15">Young leaf</tissue>
    </source>
</reference>
<feature type="region of interest" description="Disordered" evidence="12">
    <location>
        <begin position="489"/>
        <end position="598"/>
    </location>
</feature>
<keyword evidence="5" id="KW-0418">Kinase</keyword>
<dbReference type="Proteomes" id="UP000290289">
    <property type="component" value="Chromosome 13"/>
</dbReference>
<evidence type="ECO:0000256" key="2">
    <source>
        <dbReference type="ARBA" id="ARBA00022679"/>
    </source>
</evidence>
<dbReference type="InterPro" id="IPR000719">
    <property type="entry name" value="Prot_kinase_dom"/>
</dbReference>
<evidence type="ECO:0000256" key="10">
    <source>
        <dbReference type="ARBA" id="ARBA00068571"/>
    </source>
</evidence>
<dbReference type="FunFam" id="1.10.510.10:FF:000581">
    <property type="entry name" value="Cysteine-rich receptor-like protein kinase 10"/>
    <property type="match status" value="1"/>
</dbReference>
<dbReference type="SMART" id="SM00384">
    <property type="entry name" value="AT_hook"/>
    <property type="match status" value="4"/>
</dbReference>
<dbReference type="InterPro" id="IPR036390">
    <property type="entry name" value="WH_DNA-bd_sf"/>
</dbReference>
<dbReference type="PRINTS" id="PR00929">
    <property type="entry name" value="ATHOOK"/>
</dbReference>
<evidence type="ECO:0000256" key="8">
    <source>
        <dbReference type="ARBA" id="ARBA00023125"/>
    </source>
</evidence>
<keyword evidence="3" id="KW-0677">Repeat</keyword>
<evidence type="ECO:0000256" key="1">
    <source>
        <dbReference type="ARBA" id="ARBA00004604"/>
    </source>
</evidence>
<dbReference type="PROSITE" id="PS50011">
    <property type="entry name" value="PROTEIN_KINASE_DOM"/>
    <property type="match status" value="1"/>
</dbReference>
<protein>
    <recommendedName>
        <fullName evidence="10">HMG-Y-related protein A</fullName>
    </recommendedName>
    <alternativeName>
        <fullName evidence="11">High mobility group A protein</fullName>
    </alternativeName>
</protein>
<keyword evidence="6" id="KW-0067">ATP-binding</keyword>
<dbReference type="Gene3D" id="3.30.200.20">
    <property type="entry name" value="Phosphorylase Kinase, domain 1"/>
    <property type="match status" value="1"/>
</dbReference>
<keyword evidence="7" id="KW-0007">Acetylation</keyword>
<dbReference type="SMART" id="SM00220">
    <property type="entry name" value="S_TKc"/>
    <property type="match status" value="1"/>
</dbReference>
<dbReference type="Gene3D" id="1.10.10.10">
    <property type="entry name" value="Winged helix-like DNA-binding domain superfamily/Winged helix DNA-binding domain"/>
    <property type="match status" value="1"/>
</dbReference>
<dbReference type="SUPFAM" id="SSF56112">
    <property type="entry name" value="Protein kinase-like (PK-like)"/>
    <property type="match status" value="1"/>
</dbReference>
<feature type="domain" description="H15" evidence="14">
    <location>
        <begin position="425"/>
        <end position="494"/>
    </location>
</feature>
<sequence>MSQKTMTKSKNFLNNLFKTFGFAPSKDGQNEEDLEKIAQQEQKHFPFETLAAATKNFHPSHKLGEGGFGPVFKGKLEDGREIAVKKLSQSSNQGKKEFMNEAKLLARVQHRNVVNLLGYCAHGVEKLLVYEYVLNESLDKFLFKSNRREELDWKRRFDIICGVAKGLLYLHEHSHKCIIHRDIKASNILLDDKWVPKIADFGMARLFPEDQTHVNTRVAGTNGYMAPEYVMHGHLSVKADVFSFGVLVLELISGQRNSSFNANADAQNLLDWAYKLYKKERSMEIMDPTLASSAVSEQVAMCIQMGLLCIQGDPTFRLTMDRVIVILSKKPSHLEEPMRPGVPGSRYRRSRRPAGGGVSSTTAGTSGGSNSRYSDSSFTATGTTSAAAPDKDVRGKRPVENSSEEAPMATENSNNPLVPPPPVPSLPQYPEMIMAAIEALNDSNGSSKSAIAKHIESTYGDLPESHVALLAHHLNKMKDTGELVLVKNNYMKPDPNAPPKRGRGRPPKAKTPVPAGTVSSPPRPRGRPPKPRDPFAPPPQPKTHSGTGRPRGRPPKKAKTTPSSAPVSVPTPATATGAPRGRGRPPKVKQTAVAPVGC</sequence>
<evidence type="ECO:0000256" key="12">
    <source>
        <dbReference type="SAM" id="MobiDB-lite"/>
    </source>
</evidence>
<dbReference type="AlphaFoldDB" id="A0A498IB06"/>
<evidence type="ECO:0000256" key="4">
    <source>
        <dbReference type="ARBA" id="ARBA00022741"/>
    </source>
</evidence>
<dbReference type="PROSITE" id="PS51504">
    <property type="entry name" value="H15"/>
    <property type="match status" value="1"/>
</dbReference>
<evidence type="ECO:0000256" key="11">
    <source>
        <dbReference type="ARBA" id="ARBA00076335"/>
    </source>
</evidence>
<feature type="region of interest" description="Disordered" evidence="12">
    <location>
        <begin position="334"/>
        <end position="425"/>
    </location>
</feature>
<gene>
    <name evidence="15" type="ORF">DVH24_040324</name>
</gene>
<organism evidence="15 16">
    <name type="scientific">Malus domestica</name>
    <name type="common">Apple</name>
    <name type="synonym">Pyrus malus</name>
    <dbReference type="NCBI Taxonomy" id="3750"/>
    <lineage>
        <taxon>Eukaryota</taxon>
        <taxon>Viridiplantae</taxon>
        <taxon>Streptophyta</taxon>
        <taxon>Embryophyta</taxon>
        <taxon>Tracheophyta</taxon>
        <taxon>Spermatophyta</taxon>
        <taxon>Magnoliopsida</taxon>
        <taxon>eudicotyledons</taxon>
        <taxon>Gunneridae</taxon>
        <taxon>Pentapetalae</taxon>
        <taxon>rosids</taxon>
        <taxon>fabids</taxon>
        <taxon>Rosales</taxon>
        <taxon>Rosaceae</taxon>
        <taxon>Amygdaloideae</taxon>
        <taxon>Maleae</taxon>
        <taxon>Malus</taxon>
    </lineage>
</organism>
<dbReference type="InterPro" id="IPR011009">
    <property type="entry name" value="Kinase-like_dom_sf"/>
</dbReference>
<dbReference type="EMBL" id="RDQH01000339">
    <property type="protein sequence ID" value="RXH79177.1"/>
    <property type="molecule type" value="Genomic_DNA"/>
</dbReference>
<dbReference type="InterPro" id="IPR000116">
    <property type="entry name" value="HMGA"/>
</dbReference>
<comment type="caution">
    <text evidence="15">The sequence shown here is derived from an EMBL/GenBank/DDBJ whole genome shotgun (WGS) entry which is preliminary data.</text>
</comment>
<feature type="compositionally biased region" description="Basic and acidic residues" evidence="12">
    <location>
        <begin position="389"/>
        <end position="399"/>
    </location>
</feature>
<evidence type="ECO:0000256" key="7">
    <source>
        <dbReference type="ARBA" id="ARBA00022990"/>
    </source>
</evidence>
<evidence type="ECO:0000313" key="16">
    <source>
        <dbReference type="Proteomes" id="UP000290289"/>
    </source>
</evidence>
<dbReference type="GO" id="GO:0006355">
    <property type="term" value="P:regulation of DNA-templated transcription"/>
    <property type="evidence" value="ECO:0007669"/>
    <property type="project" value="InterPro"/>
</dbReference>
<dbReference type="InterPro" id="IPR017956">
    <property type="entry name" value="AT_hook_DNA-bd_motif"/>
</dbReference>
<dbReference type="CDD" id="cd14066">
    <property type="entry name" value="STKc_IRAK"/>
    <property type="match status" value="1"/>
</dbReference>
<feature type="domain" description="Protein kinase" evidence="13">
    <location>
        <begin position="57"/>
        <end position="334"/>
    </location>
</feature>
<dbReference type="STRING" id="3750.A0A498IB06"/>
<dbReference type="SUPFAM" id="SSF46785">
    <property type="entry name" value="Winged helix' DNA-binding domain"/>
    <property type="match status" value="1"/>
</dbReference>
<dbReference type="GO" id="GO:0005730">
    <property type="term" value="C:nucleolus"/>
    <property type="evidence" value="ECO:0007669"/>
    <property type="project" value="UniProtKB-SubCell"/>
</dbReference>
<keyword evidence="8" id="KW-0238">DNA-binding</keyword>
<dbReference type="PRINTS" id="PR00930">
    <property type="entry name" value="HIGHMOBLTYIY"/>
</dbReference>
<dbReference type="Pfam" id="PF00538">
    <property type="entry name" value="Linker_histone"/>
    <property type="match status" value="1"/>
</dbReference>
<proteinExistence type="predicted"/>
<evidence type="ECO:0000313" key="15">
    <source>
        <dbReference type="EMBL" id="RXH79177.1"/>
    </source>
</evidence>